<evidence type="ECO:0000313" key="1">
    <source>
        <dbReference type="EMBL" id="CAA6811072.1"/>
    </source>
</evidence>
<organism evidence="1">
    <name type="scientific">uncultured Sulfurovum sp</name>
    <dbReference type="NCBI Taxonomy" id="269237"/>
    <lineage>
        <taxon>Bacteria</taxon>
        <taxon>Pseudomonadati</taxon>
        <taxon>Campylobacterota</taxon>
        <taxon>Epsilonproteobacteria</taxon>
        <taxon>Campylobacterales</taxon>
        <taxon>Sulfurovaceae</taxon>
        <taxon>Sulfurovum</taxon>
        <taxon>environmental samples</taxon>
    </lineage>
</organism>
<protein>
    <submittedName>
        <fullName evidence="1">Uncharacterized protein</fullName>
    </submittedName>
</protein>
<reference evidence="1" key="1">
    <citation type="submission" date="2020-01" db="EMBL/GenBank/DDBJ databases">
        <authorList>
            <person name="Meier V. D."/>
            <person name="Meier V D."/>
        </authorList>
    </citation>
    <scope>NUCLEOTIDE SEQUENCE</scope>
    <source>
        <strain evidence="1">HLG_WM_MAG_05</strain>
    </source>
</reference>
<name>A0A6S6SY12_9BACT</name>
<dbReference type="EMBL" id="CACVAU010000036">
    <property type="protein sequence ID" value="CAA6811072.1"/>
    <property type="molecule type" value="Genomic_DNA"/>
</dbReference>
<sequence length="140" mass="16229">MNDLEKKIQHINSLISSQLWFDFEVHACSRQTVKILGGLDLLSNKHDLEIVFKEVFFVSCPMEWKSDTSLTVLSIIEGDRKLEINKHFQVEQEHILFEFLAEDYDKDFSCILSAKFVDYIIPESSILEINACNITLDTNI</sequence>
<gene>
    <name evidence="1" type="ORF">HELGO_WM14550</name>
</gene>
<accession>A0A6S6SY12</accession>
<dbReference type="AlphaFoldDB" id="A0A6S6SY12"/>
<proteinExistence type="predicted"/>